<dbReference type="PANTHER" id="PTHR13531">
    <property type="entry name" value="GEO07735P1-RELATED-RELATED"/>
    <property type="match status" value="1"/>
</dbReference>
<keyword evidence="6" id="KW-0966">Cell projection</keyword>
<evidence type="ECO:0000313" key="10">
    <source>
        <dbReference type="Proteomes" id="UP000694388"/>
    </source>
</evidence>
<feature type="region of interest" description="Disordered" evidence="7">
    <location>
        <begin position="206"/>
        <end position="228"/>
    </location>
</feature>
<evidence type="ECO:0000256" key="2">
    <source>
        <dbReference type="ARBA" id="ARBA00004141"/>
    </source>
</evidence>
<dbReference type="GeneTree" id="ENSGT00940000153899"/>
<evidence type="ECO:0000313" key="9">
    <source>
        <dbReference type="Ensembl" id="ENSEBUP00000014917.1"/>
    </source>
</evidence>
<protein>
    <submittedName>
        <fullName evidence="9">Zgc:112294</fullName>
    </submittedName>
</protein>
<dbReference type="AlphaFoldDB" id="A0A8C4QFZ4"/>
<feature type="transmembrane region" description="Helical" evidence="8">
    <location>
        <begin position="144"/>
        <end position="162"/>
    </location>
</feature>
<evidence type="ECO:0000256" key="3">
    <source>
        <dbReference type="ARBA" id="ARBA00022692"/>
    </source>
</evidence>
<dbReference type="OMA" id="QRHEICE"/>
<dbReference type="Proteomes" id="UP000694388">
    <property type="component" value="Unplaced"/>
</dbReference>
<evidence type="ECO:0000256" key="5">
    <source>
        <dbReference type="ARBA" id="ARBA00023136"/>
    </source>
</evidence>
<dbReference type="Pfam" id="PF09799">
    <property type="entry name" value="Transmemb_17"/>
    <property type="match status" value="1"/>
</dbReference>
<feature type="region of interest" description="Disordered" evidence="7">
    <location>
        <begin position="1"/>
        <end position="36"/>
    </location>
</feature>
<evidence type="ECO:0000256" key="4">
    <source>
        <dbReference type="ARBA" id="ARBA00022989"/>
    </source>
</evidence>
<name>A0A8C4QFZ4_EPTBU</name>
<dbReference type="GO" id="GO:1905515">
    <property type="term" value="P:non-motile cilium assembly"/>
    <property type="evidence" value="ECO:0007669"/>
    <property type="project" value="TreeGrafter"/>
</dbReference>
<dbReference type="Ensembl" id="ENSEBUT00000015493.1">
    <property type="protein sequence ID" value="ENSEBUP00000014917.1"/>
    <property type="gene ID" value="ENSEBUG00000009402.1"/>
</dbReference>
<evidence type="ECO:0000256" key="8">
    <source>
        <dbReference type="SAM" id="Phobius"/>
    </source>
</evidence>
<comment type="subcellular location">
    <subcellularLocation>
        <location evidence="1">Cell projection</location>
        <location evidence="1">Cilium</location>
    </subcellularLocation>
    <subcellularLocation>
        <location evidence="2">Membrane</location>
        <topology evidence="2">Multi-pass membrane protein</topology>
    </subcellularLocation>
</comment>
<dbReference type="GO" id="GO:0035869">
    <property type="term" value="C:ciliary transition zone"/>
    <property type="evidence" value="ECO:0007669"/>
    <property type="project" value="TreeGrafter"/>
</dbReference>
<feature type="transmembrane region" description="Helical" evidence="8">
    <location>
        <begin position="111"/>
        <end position="132"/>
    </location>
</feature>
<sequence>MAEDSVEFAGVPRPGQRPGISSSTGPTGPPSPLPESLRRGLTALGESVFHRDRGGSSPETSGHRWKGALLSSLPLQMSLYFNTAFFPCWLSSHIAMLTLKFPILAAHNRFVAITVLLLIILIEVTRLFLGWAGNLQEKLGELTGFWMLTLLLQLPLLLFLLLTPQPRALPLELAVHLVFAAFLIFQVCCSLHDPLTVRQEGWEREGRSSGEQRHEICERERDGEGYRG</sequence>
<proteinExistence type="predicted"/>
<feature type="transmembrane region" description="Helical" evidence="8">
    <location>
        <begin position="169"/>
        <end position="187"/>
    </location>
</feature>
<evidence type="ECO:0000256" key="7">
    <source>
        <dbReference type="SAM" id="MobiDB-lite"/>
    </source>
</evidence>
<keyword evidence="5 8" id="KW-0472">Membrane</keyword>
<evidence type="ECO:0000256" key="1">
    <source>
        <dbReference type="ARBA" id="ARBA00004138"/>
    </source>
</evidence>
<reference evidence="9" key="1">
    <citation type="submission" date="2025-08" db="UniProtKB">
        <authorList>
            <consortium name="Ensembl"/>
        </authorList>
    </citation>
    <scope>IDENTIFICATION</scope>
</reference>
<dbReference type="GO" id="GO:0016020">
    <property type="term" value="C:membrane"/>
    <property type="evidence" value="ECO:0007669"/>
    <property type="project" value="UniProtKB-SubCell"/>
</dbReference>
<keyword evidence="4 8" id="KW-1133">Transmembrane helix</keyword>
<feature type="transmembrane region" description="Helical" evidence="8">
    <location>
        <begin position="79"/>
        <end position="99"/>
    </location>
</feature>
<reference evidence="9" key="2">
    <citation type="submission" date="2025-09" db="UniProtKB">
        <authorList>
            <consortium name="Ensembl"/>
        </authorList>
    </citation>
    <scope>IDENTIFICATION</scope>
</reference>
<keyword evidence="3 8" id="KW-0812">Transmembrane</keyword>
<dbReference type="PANTHER" id="PTHR13531:SF6">
    <property type="entry name" value="TMEM (HUMAN TRANSMEMBRANE PROTEIN) HOMOLOG"/>
    <property type="match status" value="1"/>
</dbReference>
<organism evidence="9 10">
    <name type="scientific">Eptatretus burgeri</name>
    <name type="common">Inshore hagfish</name>
    <dbReference type="NCBI Taxonomy" id="7764"/>
    <lineage>
        <taxon>Eukaryota</taxon>
        <taxon>Metazoa</taxon>
        <taxon>Chordata</taxon>
        <taxon>Craniata</taxon>
        <taxon>Vertebrata</taxon>
        <taxon>Cyclostomata</taxon>
        <taxon>Myxini</taxon>
        <taxon>Myxiniformes</taxon>
        <taxon>Myxinidae</taxon>
        <taxon>Eptatretinae</taxon>
        <taxon>Eptatretus</taxon>
    </lineage>
</organism>
<keyword evidence="10" id="KW-1185">Reference proteome</keyword>
<accession>A0A8C4QFZ4</accession>
<evidence type="ECO:0000256" key="6">
    <source>
        <dbReference type="ARBA" id="ARBA00023273"/>
    </source>
</evidence>
<dbReference type="InterPro" id="IPR019184">
    <property type="entry name" value="Uncharacterised_TM-17"/>
</dbReference>